<keyword evidence="3" id="KW-1185">Reference proteome</keyword>
<feature type="region of interest" description="Disordered" evidence="1">
    <location>
        <begin position="166"/>
        <end position="257"/>
    </location>
</feature>
<feature type="region of interest" description="Disordered" evidence="1">
    <location>
        <begin position="322"/>
        <end position="346"/>
    </location>
</feature>
<organism evidence="2 3">
    <name type="scientific">Euplotes crassus</name>
    <dbReference type="NCBI Taxonomy" id="5936"/>
    <lineage>
        <taxon>Eukaryota</taxon>
        <taxon>Sar</taxon>
        <taxon>Alveolata</taxon>
        <taxon>Ciliophora</taxon>
        <taxon>Intramacronucleata</taxon>
        <taxon>Spirotrichea</taxon>
        <taxon>Hypotrichia</taxon>
        <taxon>Euplotida</taxon>
        <taxon>Euplotidae</taxon>
        <taxon>Moneuplotes</taxon>
    </lineage>
</organism>
<dbReference type="EMBL" id="CAMPGE010008688">
    <property type="protein sequence ID" value="CAI2367575.1"/>
    <property type="molecule type" value="Genomic_DNA"/>
</dbReference>
<proteinExistence type="predicted"/>
<dbReference type="AlphaFoldDB" id="A0AAD1UM17"/>
<sequence>MKNTSIDQEKVREMMKYNLDDLFQDPHIFEWPPLVYEELQSDGWNHLTEAVVGPKYKSIKPFFKTRKIKLQRQLTLLNKRRRGFLLNHQNNEQRVLFDENVKKALETPSKPIVKRKKKSKIHKFNAPTFETAKARQNRFSIITLRKEFMEEVAKIENRQIGTKKKSVPLTNQIRRSERRGISQRISPQGHSPIFDMKKPIQNYPKNSQLQSSPLSEKKKQQKEMTDFDIGNEVKPALGDSLSPSSNQKTQKTHKKIPKASKFRLISNSSIITYKKAFLKSLKKMPTEKSRRRLNLGNSSNSKMLSKSKPDSMTIYGCYAEQSRGSTGTRNSTMLPKGSSGTTLPDTASPLAVHKRFARNNIRLKRLAY</sequence>
<comment type="caution">
    <text evidence="2">The sequence shown here is derived from an EMBL/GenBank/DDBJ whole genome shotgun (WGS) entry which is preliminary data.</text>
</comment>
<feature type="region of interest" description="Disordered" evidence="1">
    <location>
        <begin position="284"/>
        <end position="308"/>
    </location>
</feature>
<protein>
    <submittedName>
        <fullName evidence="2">Uncharacterized protein</fullName>
    </submittedName>
</protein>
<feature type="compositionally biased region" description="Polar residues" evidence="1">
    <location>
        <begin position="203"/>
        <end position="214"/>
    </location>
</feature>
<dbReference type="Proteomes" id="UP001295684">
    <property type="component" value="Unassembled WGS sequence"/>
</dbReference>
<name>A0AAD1UM17_EUPCR</name>
<reference evidence="2" key="1">
    <citation type="submission" date="2023-07" db="EMBL/GenBank/DDBJ databases">
        <authorList>
            <consortium name="AG Swart"/>
            <person name="Singh M."/>
            <person name="Singh A."/>
            <person name="Seah K."/>
            <person name="Emmerich C."/>
        </authorList>
    </citation>
    <scope>NUCLEOTIDE SEQUENCE</scope>
    <source>
        <strain evidence="2">DP1</strain>
    </source>
</reference>
<gene>
    <name evidence="2" type="ORF">ECRASSUSDP1_LOCUS8862</name>
</gene>
<evidence type="ECO:0000313" key="2">
    <source>
        <dbReference type="EMBL" id="CAI2367575.1"/>
    </source>
</evidence>
<evidence type="ECO:0000256" key="1">
    <source>
        <dbReference type="SAM" id="MobiDB-lite"/>
    </source>
</evidence>
<accession>A0AAD1UM17</accession>
<feature type="compositionally biased region" description="Low complexity" evidence="1">
    <location>
        <begin position="294"/>
        <end position="306"/>
    </location>
</feature>
<feature type="compositionally biased region" description="Basic and acidic residues" evidence="1">
    <location>
        <begin position="215"/>
        <end position="225"/>
    </location>
</feature>
<evidence type="ECO:0000313" key="3">
    <source>
        <dbReference type="Proteomes" id="UP001295684"/>
    </source>
</evidence>
<feature type="compositionally biased region" description="Polar residues" evidence="1">
    <location>
        <begin position="322"/>
        <end position="345"/>
    </location>
</feature>